<sequence length="142" mass="15197">MRAGLPQDTPMTYLRESDLTVDQLSDAIVAAAESHGFGVLHQYDFQQILEKKGFPIDARCRVFEICNPRQASEVLAVDMALNMALPCRVSVYEQGGRTVVGMIPPTELLALVSDDDAIAASAREVEAAMQAMIDALATGGAG</sequence>
<gene>
    <name evidence="2" type="ORF">GCM10023332_20680</name>
</gene>
<accession>A0ABP9E3A6</accession>
<dbReference type="SUPFAM" id="SSF103247">
    <property type="entry name" value="TT1751-like"/>
    <property type="match status" value="1"/>
</dbReference>
<keyword evidence="3" id="KW-1185">Reference proteome</keyword>
<name>A0ABP9E3A6_9GAMM</name>
<dbReference type="Proteomes" id="UP001501323">
    <property type="component" value="Unassembled WGS sequence"/>
</dbReference>
<dbReference type="InterPro" id="IPR016796">
    <property type="entry name" value="UCP021774"/>
</dbReference>
<dbReference type="CDD" id="cd14797">
    <property type="entry name" value="DUF302"/>
    <property type="match status" value="1"/>
</dbReference>
<dbReference type="PANTHER" id="PTHR38342">
    <property type="entry name" value="SLR5037 PROTEIN"/>
    <property type="match status" value="1"/>
</dbReference>
<protein>
    <submittedName>
        <fullName evidence="2">DUF302 domain-containing protein</fullName>
    </submittedName>
</protein>
<dbReference type="Pfam" id="PF03625">
    <property type="entry name" value="DUF302"/>
    <property type="match status" value="1"/>
</dbReference>
<comment type="caution">
    <text evidence="2">The sequence shown here is derived from an EMBL/GenBank/DDBJ whole genome shotgun (WGS) entry which is preliminary data.</text>
</comment>
<evidence type="ECO:0000313" key="3">
    <source>
        <dbReference type="Proteomes" id="UP001501323"/>
    </source>
</evidence>
<organism evidence="2 3">
    <name type="scientific">Luteimonas vadosa</name>
    <dbReference type="NCBI Taxonomy" id="1165507"/>
    <lineage>
        <taxon>Bacteria</taxon>
        <taxon>Pseudomonadati</taxon>
        <taxon>Pseudomonadota</taxon>
        <taxon>Gammaproteobacteria</taxon>
        <taxon>Lysobacterales</taxon>
        <taxon>Lysobacteraceae</taxon>
        <taxon>Luteimonas</taxon>
    </lineage>
</organism>
<dbReference type="InterPro" id="IPR035923">
    <property type="entry name" value="TT1751-like_sf"/>
</dbReference>
<proteinExistence type="predicted"/>
<reference evidence="3" key="1">
    <citation type="journal article" date="2019" name="Int. J. Syst. Evol. Microbiol.">
        <title>The Global Catalogue of Microorganisms (GCM) 10K type strain sequencing project: providing services to taxonomists for standard genome sequencing and annotation.</title>
        <authorList>
            <consortium name="The Broad Institute Genomics Platform"/>
            <consortium name="The Broad Institute Genome Sequencing Center for Infectious Disease"/>
            <person name="Wu L."/>
            <person name="Ma J."/>
        </authorList>
    </citation>
    <scope>NUCLEOTIDE SEQUENCE [LARGE SCALE GENOMIC DNA]</scope>
    <source>
        <strain evidence="3">JCM 18392</strain>
    </source>
</reference>
<dbReference type="RefSeq" id="WP_345295404.1">
    <property type="nucleotide sequence ID" value="NZ_BAABJY010000002.1"/>
</dbReference>
<dbReference type="PANTHER" id="PTHR38342:SF1">
    <property type="entry name" value="SLR5037 PROTEIN"/>
    <property type="match status" value="1"/>
</dbReference>
<evidence type="ECO:0000259" key="1">
    <source>
        <dbReference type="Pfam" id="PF03625"/>
    </source>
</evidence>
<feature type="domain" description="DUF302" evidence="1">
    <location>
        <begin position="44"/>
        <end position="104"/>
    </location>
</feature>
<dbReference type="EMBL" id="BAABJY010000002">
    <property type="protein sequence ID" value="GAA4868072.1"/>
    <property type="molecule type" value="Genomic_DNA"/>
</dbReference>
<evidence type="ECO:0000313" key="2">
    <source>
        <dbReference type="EMBL" id="GAA4868072.1"/>
    </source>
</evidence>
<dbReference type="Gene3D" id="3.30.310.70">
    <property type="entry name" value="TT1751-like domain"/>
    <property type="match status" value="1"/>
</dbReference>
<dbReference type="PIRSF" id="PIRSF021774">
    <property type="entry name" value="UCP021774"/>
    <property type="match status" value="1"/>
</dbReference>
<dbReference type="InterPro" id="IPR005180">
    <property type="entry name" value="DUF302"/>
</dbReference>